<dbReference type="AlphaFoldDB" id="A0A0R3T854"/>
<keyword evidence="2" id="KW-1185">Reference proteome</keyword>
<dbReference type="EMBL" id="UZAE01001829">
    <property type="protein sequence ID" value="VDN99100.1"/>
    <property type="molecule type" value="Genomic_DNA"/>
</dbReference>
<reference evidence="3" key="1">
    <citation type="submission" date="2017-02" db="UniProtKB">
        <authorList>
            <consortium name="WormBaseParasite"/>
        </authorList>
    </citation>
    <scope>IDENTIFICATION</scope>
</reference>
<gene>
    <name evidence="1" type="ORF">HNAJ_LOCUS3241</name>
</gene>
<sequence>MCVFCLESECKADCVQKFDERLNSMYERLLSSFASTKQVIDVEVMKQSRMLCSRRNSLIHKLETQFKQDVQSVQRLIGLLEYAKSRNNSERNGLVAYIESQLNSLLYRQFAELESFEILDSSPTSSRTCSLCVCEKMDKAPAMACKQSENPASVPPGSCHLFPPILKDSNAWLPKPSKSIKLDNAEKKDLDEKLEALAIKQEIEKSVKDIECPRRVRFWKIYHISCLKDFKAF</sequence>
<proteinExistence type="predicted"/>
<protein>
    <submittedName>
        <fullName evidence="1 3">Uncharacterized protein</fullName>
    </submittedName>
</protein>
<organism evidence="3">
    <name type="scientific">Rodentolepis nana</name>
    <name type="common">Dwarf tapeworm</name>
    <name type="synonym">Hymenolepis nana</name>
    <dbReference type="NCBI Taxonomy" id="102285"/>
    <lineage>
        <taxon>Eukaryota</taxon>
        <taxon>Metazoa</taxon>
        <taxon>Spiralia</taxon>
        <taxon>Lophotrochozoa</taxon>
        <taxon>Platyhelminthes</taxon>
        <taxon>Cestoda</taxon>
        <taxon>Eucestoda</taxon>
        <taxon>Cyclophyllidea</taxon>
        <taxon>Hymenolepididae</taxon>
        <taxon>Rodentolepis</taxon>
    </lineage>
</organism>
<dbReference type="WBParaSite" id="HNAJ_0000324201-mRNA-1">
    <property type="protein sequence ID" value="HNAJ_0000324201-mRNA-1"/>
    <property type="gene ID" value="HNAJ_0000324201"/>
</dbReference>
<reference evidence="1 2" key="2">
    <citation type="submission" date="2018-11" db="EMBL/GenBank/DDBJ databases">
        <authorList>
            <consortium name="Pathogen Informatics"/>
        </authorList>
    </citation>
    <scope>NUCLEOTIDE SEQUENCE [LARGE SCALE GENOMIC DNA]</scope>
</reference>
<evidence type="ECO:0000313" key="2">
    <source>
        <dbReference type="Proteomes" id="UP000278807"/>
    </source>
</evidence>
<evidence type="ECO:0000313" key="3">
    <source>
        <dbReference type="WBParaSite" id="HNAJ_0000324201-mRNA-1"/>
    </source>
</evidence>
<evidence type="ECO:0000313" key="1">
    <source>
        <dbReference type="EMBL" id="VDN99100.1"/>
    </source>
</evidence>
<accession>A0A0R3T854</accession>
<dbReference type="Proteomes" id="UP000278807">
    <property type="component" value="Unassembled WGS sequence"/>
</dbReference>
<name>A0A0R3T854_RODNA</name>